<dbReference type="EMBL" id="CP063845">
    <property type="protein sequence ID" value="UFP94336.1"/>
    <property type="molecule type" value="Genomic_DNA"/>
</dbReference>
<evidence type="ECO:0000256" key="3">
    <source>
        <dbReference type="ARBA" id="ARBA00005708"/>
    </source>
</evidence>
<comment type="catalytic activity">
    <reaction evidence="1 6">
        <text>7,8-dihydroneopterin = 6-hydroxymethyl-7,8-dihydropterin + glycolaldehyde</text>
        <dbReference type="Rhea" id="RHEA:10540"/>
        <dbReference type="ChEBI" id="CHEBI:17001"/>
        <dbReference type="ChEBI" id="CHEBI:17071"/>
        <dbReference type="ChEBI" id="CHEBI:44841"/>
        <dbReference type="EC" id="4.1.2.25"/>
    </reaction>
</comment>
<dbReference type="CDD" id="cd00534">
    <property type="entry name" value="DHNA_DHNTPE"/>
    <property type="match status" value="1"/>
</dbReference>
<evidence type="ECO:0000256" key="4">
    <source>
        <dbReference type="ARBA" id="ARBA00022909"/>
    </source>
</evidence>
<evidence type="ECO:0000313" key="9">
    <source>
        <dbReference type="Proteomes" id="UP001054846"/>
    </source>
</evidence>
<protein>
    <recommendedName>
        <fullName evidence="6">7,8-dihydroneopterin aldolase</fullName>
        <ecNumber evidence="6">4.1.2.25</ecNumber>
    </recommendedName>
</protein>
<comment type="pathway">
    <text evidence="2 6">Cofactor biosynthesis; tetrahydrofolate biosynthesis; 2-amino-4-hydroxy-6-hydroxymethyl-7,8-dihydropteridine diphosphate from 7,8-dihydroneopterin triphosphate: step 3/4.</text>
</comment>
<evidence type="ECO:0000256" key="1">
    <source>
        <dbReference type="ARBA" id="ARBA00001353"/>
    </source>
</evidence>
<dbReference type="EC" id="4.1.2.25" evidence="6"/>
<dbReference type="RefSeq" id="WP_230841396.1">
    <property type="nucleotide sequence ID" value="NZ_CP063845.1"/>
</dbReference>
<sequence>MADCIRLREIVCYGYSGVYAEERRLGQRFVVDAELHIDLRPAGTSDRLEDSLDYGALVTAVRQIVEERQFSLLEALAEAIARRLRQDARVQQVRVVVAKPQPPIPGFTGSVAVEIWR</sequence>
<dbReference type="PANTHER" id="PTHR42844:SF1">
    <property type="entry name" value="DIHYDRONEOPTERIN ALDOLASE 1-RELATED"/>
    <property type="match status" value="1"/>
</dbReference>
<feature type="domain" description="Dihydroneopterin aldolase/epimerase" evidence="7">
    <location>
        <begin position="5"/>
        <end position="117"/>
    </location>
</feature>
<keyword evidence="5 6" id="KW-0456">Lyase</keyword>
<gene>
    <name evidence="8" type="primary">folB</name>
    <name evidence="8" type="ORF">ISF26_21745</name>
</gene>
<accession>A0ABY3PKY1</accession>
<dbReference type="InterPro" id="IPR006156">
    <property type="entry name" value="Dihydroneopterin_aldolase"/>
</dbReference>
<evidence type="ECO:0000256" key="6">
    <source>
        <dbReference type="RuleBase" id="RU362079"/>
    </source>
</evidence>
<organism evidence="8 9">
    <name type="scientific">Gloeobacter morelensis MG652769</name>
    <dbReference type="NCBI Taxonomy" id="2781736"/>
    <lineage>
        <taxon>Bacteria</taxon>
        <taxon>Bacillati</taxon>
        <taxon>Cyanobacteriota</taxon>
        <taxon>Cyanophyceae</taxon>
        <taxon>Gloeobacterales</taxon>
        <taxon>Gloeobacteraceae</taxon>
        <taxon>Gloeobacter</taxon>
        <taxon>Gloeobacter morelensis</taxon>
    </lineage>
</organism>
<evidence type="ECO:0000256" key="2">
    <source>
        <dbReference type="ARBA" id="ARBA00005013"/>
    </source>
</evidence>
<name>A0ABY3PKY1_9CYAN</name>
<dbReference type="NCBIfam" id="TIGR00525">
    <property type="entry name" value="folB"/>
    <property type="match status" value="1"/>
</dbReference>
<dbReference type="GO" id="GO:0004150">
    <property type="term" value="F:dihydroneopterin aldolase activity"/>
    <property type="evidence" value="ECO:0007669"/>
    <property type="project" value="UniProtKB-EC"/>
</dbReference>
<dbReference type="SUPFAM" id="SSF55620">
    <property type="entry name" value="Tetrahydrobiopterin biosynthesis enzymes-like"/>
    <property type="match status" value="1"/>
</dbReference>
<reference evidence="8 9" key="1">
    <citation type="journal article" date="2021" name="Genome Biol. Evol.">
        <title>Complete Genome Sequencing of a Novel Gloeobacter Species from a Waterfall Cave in Mexico.</title>
        <authorList>
            <person name="Saw J.H."/>
            <person name="Cardona T."/>
            <person name="Montejano G."/>
        </authorList>
    </citation>
    <scope>NUCLEOTIDE SEQUENCE [LARGE SCALE GENOMIC DNA]</scope>
    <source>
        <strain evidence="8">MG652769</strain>
    </source>
</reference>
<dbReference type="InterPro" id="IPR043133">
    <property type="entry name" value="GTP-CH-I_C/QueF"/>
</dbReference>
<comment type="similarity">
    <text evidence="3 6">Belongs to the DHNA family.</text>
</comment>
<evidence type="ECO:0000313" key="8">
    <source>
        <dbReference type="EMBL" id="UFP94336.1"/>
    </source>
</evidence>
<dbReference type="Gene3D" id="3.30.1130.10">
    <property type="match status" value="1"/>
</dbReference>
<keyword evidence="4 6" id="KW-0289">Folate biosynthesis</keyword>
<dbReference type="InterPro" id="IPR006157">
    <property type="entry name" value="FolB_dom"/>
</dbReference>
<evidence type="ECO:0000259" key="7">
    <source>
        <dbReference type="SMART" id="SM00905"/>
    </source>
</evidence>
<dbReference type="Pfam" id="PF02152">
    <property type="entry name" value="FolB"/>
    <property type="match status" value="1"/>
</dbReference>
<keyword evidence="9" id="KW-1185">Reference proteome</keyword>
<dbReference type="Proteomes" id="UP001054846">
    <property type="component" value="Chromosome"/>
</dbReference>
<evidence type="ECO:0000256" key="5">
    <source>
        <dbReference type="ARBA" id="ARBA00023239"/>
    </source>
</evidence>
<dbReference type="PANTHER" id="PTHR42844">
    <property type="entry name" value="DIHYDRONEOPTERIN ALDOLASE 1-RELATED"/>
    <property type="match status" value="1"/>
</dbReference>
<dbReference type="SMART" id="SM00905">
    <property type="entry name" value="FolB"/>
    <property type="match status" value="1"/>
</dbReference>
<dbReference type="NCBIfam" id="TIGR00526">
    <property type="entry name" value="folB_dom"/>
    <property type="match status" value="1"/>
</dbReference>
<comment type="function">
    <text evidence="6">Catalyzes the conversion of 7,8-dihydroneopterin to 6-hydroxymethyl-7,8-dihydropterin.</text>
</comment>
<proteinExistence type="inferred from homology"/>